<keyword evidence="2" id="KW-1185">Reference proteome</keyword>
<gene>
    <name evidence="1" type="ORF">JZ751_022177</name>
</gene>
<sequence length="91" mass="9443">MAAAAERTPGTAVHARTADQLTEEQIAVLTPLSGSRGPSLPGLLDKVSAANPGVGQHYGRAKGLWFYNRPGRPRAGGLGVAGEFVQMMTAK</sequence>
<comment type="caution">
    <text evidence="1">The sequence shown here is derived from an EMBL/GenBank/DDBJ whole genome shotgun (WGS) entry which is preliminary data.</text>
</comment>
<dbReference type="EMBL" id="JAFBMS010000464">
    <property type="protein sequence ID" value="KAG9330751.1"/>
    <property type="molecule type" value="Genomic_DNA"/>
</dbReference>
<accession>A0A8T2MXH2</accession>
<dbReference type="AlphaFoldDB" id="A0A8T2MXH2"/>
<organism evidence="1 2">
    <name type="scientific">Albula glossodonta</name>
    <name type="common">roundjaw bonefish</name>
    <dbReference type="NCBI Taxonomy" id="121402"/>
    <lineage>
        <taxon>Eukaryota</taxon>
        <taxon>Metazoa</taxon>
        <taxon>Chordata</taxon>
        <taxon>Craniata</taxon>
        <taxon>Vertebrata</taxon>
        <taxon>Euteleostomi</taxon>
        <taxon>Actinopterygii</taxon>
        <taxon>Neopterygii</taxon>
        <taxon>Teleostei</taxon>
        <taxon>Albuliformes</taxon>
        <taxon>Albulidae</taxon>
        <taxon>Albula</taxon>
    </lineage>
</organism>
<proteinExistence type="predicted"/>
<evidence type="ECO:0000313" key="1">
    <source>
        <dbReference type="EMBL" id="KAG9330751.1"/>
    </source>
</evidence>
<protein>
    <submittedName>
        <fullName evidence="1">Uncharacterized protein</fullName>
    </submittedName>
</protein>
<evidence type="ECO:0000313" key="2">
    <source>
        <dbReference type="Proteomes" id="UP000824540"/>
    </source>
</evidence>
<reference evidence="1" key="1">
    <citation type="thesis" date="2021" institute="BYU ScholarsArchive" country="Provo, UT, USA">
        <title>Applications of and Algorithms for Genome Assembly and Genomic Analyses with an Emphasis on Marine Teleosts.</title>
        <authorList>
            <person name="Pickett B.D."/>
        </authorList>
    </citation>
    <scope>NUCLEOTIDE SEQUENCE</scope>
    <source>
        <strain evidence="1">HI-2016</strain>
    </source>
</reference>
<dbReference type="Proteomes" id="UP000824540">
    <property type="component" value="Unassembled WGS sequence"/>
</dbReference>
<name>A0A8T2MXH2_9TELE</name>